<organism evidence="4 5">
    <name type="scientific">Alkaliphilus metalliredigens (strain QYMF)</name>
    <dbReference type="NCBI Taxonomy" id="293826"/>
    <lineage>
        <taxon>Bacteria</taxon>
        <taxon>Bacillati</taxon>
        <taxon>Bacillota</taxon>
        <taxon>Clostridia</taxon>
        <taxon>Peptostreptococcales</taxon>
        <taxon>Natronincolaceae</taxon>
        <taxon>Alkaliphilus</taxon>
    </lineage>
</organism>
<dbReference type="EMBL" id="CP000724">
    <property type="protein sequence ID" value="ABR48346.1"/>
    <property type="molecule type" value="Genomic_DNA"/>
</dbReference>
<dbReference type="InterPro" id="IPR051534">
    <property type="entry name" value="CBASS_pafABC_assoc_protein"/>
</dbReference>
<dbReference type="InterPro" id="IPR036390">
    <property type="entry name" value="WH_DNA-bd_sf"/>
</dbReference>
<proteinExistence type="predicted"/>
<dbReference type="SUPFAM" id="SSF46785">
    <property type="entry name" value="Winged helix' DNA-binding domain"/>
    <property type="match status" value="1"/>
</dbReference>
<evidence type="ECO:0000313" key="4">
    <source>
        <dbReference type="EMBL" id="ABR48346.1"/>
    </source>
</evidence>
<dbReference type="Pfam" id="PF13280">
    <property type="entry name" value="WYL"/>
    <property type="match status" value="1"/>
</dbReference>
<dbReference type="Gene3D" id="1.10.10.10">
    <property type="entry name" value="Winged helix-like DNA-binding domain superfamily/Winged helix DNA-binding domain"/>
    <property type="match status" value="1"/>
</dbReference>
<evidence type="ECO:0000313" key="5">
    <source>
        <dbReference type="Proteomes" id="UP000001572"/>
    </source>
</evidence>
<evidence type="ECO:0000259" key="2">
    <source>
        <dbReference type="Pfam" id="PF13280"/>
    </source>
</evidence>
<dbReference type="InterPro" id="IPR036388">
    <property type="entry name" value="WH-like_DNA-bd_sf"/>
</dbReference>
<accession>A6TQ78</accession>
<dbReference type="KEGG" id="amt:Amet_2187"/>
<dbReference type="AlphaFoldDB" id="A6TQ78"/>
<gene>
    <name evidence="4" type="ordered locus">Amet_2187</name>
</gene>
<dbReference type="RefSeq" id="WP_012063323.1">
    <property type="nucleotide sequence ID" value="NC_009633.1"/>
</dbReference>
<feature type="domain" description="Helix-turn-helix type 11" evidence="1">
    <location>
        <begin position="11"/>
        <end position="60"/>
    </location>
</feature>
<feature type="domain" description="WYL" evidence="2">
    <location>
        <begin position="140"/>
        <end position="205"/>
    </location>
</feature>
<keyword evidence="5" id="KW-1185">Reference proteome</keyword>
<dbReference type="OrthoDB" id="9767131at2"/>
<dbReference type="HOGENOM" id="CLU_041141_4_2_9"/>
<dbReference type="PANTHER" id="PTHR34580">
    <property type="match status" value="1"/>
</dbReference>
<dbReference type="InterPro" id="IPR026881">
    <property type="entry name" value="WYL_dom"/>
</dbReference>
<dbReference type="InterPro" id="IPR013196">
    <property type="entry name" value="HTH_11"/>
</dbReference>
<dbReference type="PROSITE" id="PS52050">
    <property type="entry name" value="WYL"/>
    <property type="match status" value="1"/>
</dbReference>
<protein>
    <submittedName>
        <fullName evidence="4">Helix-turn-helix, type 11 domain protein</fullName>
    </submittedName>
</protein>
<dbReference type="Proteomes" id="UP000001572">
    <property type="component" value="Chromosome"/>
</dbReference>
<reference evidence="5" key="1">
    <citation type="journal article" date="2016" name="Genome Announc.">
        <title>Complete genome sequence of Alkaliphilus metalliredigens strain QYMF, an alkaliphilic and metal-reducing bacterium isolated from borax-contaminated leachate ponds.</title>
        <authorList>
            <person name="Hwang C."/>
            <person name="Copeland A."/>
            <person name="Lucas S."/>
            <person name="Lapidus A."/>
            <person name="Barry K."/>
            <person name="Detter J.C."/>
            <person name="Glavina Del Rio T."/>
            <person name="Hammon N."/>
            <person name="Israni S."/>
            <person name="Dalin E."/>
            <person name="Tice H."/>
            <person name="Pitluck S."/>
            <person name="Chertkov O."/>
            <person name="Brettin T."/>
            <person name="Bruce D."/>
            <person name="Han C."/>
            <person name="Schmutz J."/>
            <person name="Larimer F."/>
            <person name="Land M.L."/>
            <person name="Hauser L."/>
            <person name="Kyrpides N."/>
            <person name="Mikhailova N."/>
            <person name="Ye Q."/>
            <person name="Zhou J."/>
            <person name="Richardson P."/>
            <person name="Fields M.W."/>
        </authorList>
    </citation>
    <scope>NUCLEOTIDE SEQUENCE [LARGE SCALE GENOMIC DNA]</scope>
    <source>
        <strain evidence="5">QYMF</strain>
    </source>
</reference>
<sequence length="315" mass="36797">MSKVSNALNMYFLLQVRGAMRVKEIAEALEVTPRMVKKYKQDLEMAGIYVGSKLGRAGGYYLENKRRLDAIGLTEEELITLKMANKTIQSGKYHYQSRFETTVNKILNCNQHTEEINYHNKSMRESDEILKKEKHTWVDINIAVNQNRRASIKYKSLKKHGIEIRERLVNPYGIFDYKGATYFYGYCDTAKDIRFFKLSRVIEYRVLDEKFTGNTDFNFDKVLEKSFGIYNDEFIDLKLNISYPMSEIVKEKQIAKDQRITEIDEKTICFEAKIKGYAEIKTWVMSLGSSAEVIQPSKLKEEIIAEAHKMTKIYQ</sequence>
<dbReference type="InterPro" id="IPR057727">
    <property type="entry name" value="WCX_dom"/>
</dbReference>
<evidence type="ECO:0000259" key="1">
    <source>
        <dbReference type="Pfam" id="PF08279"/>
    </source>
</evidence>
<evidence type="ECO:0000259" key="3">
    <source>
        <dbReference type="Pfam" id="PF25583"/>
    </source>
</evidence>
<feature type="domain" description="WCX" evidence="3">
    <location>
        <begin position="235"/>
        <end position="310"/>
    </location>
</feature>
<dbReference type="eggNOG" id="COG2378">
    <property type="taxonomic scope" value="Bacteria"/>
</dbReference>
<name>A6TQ78_ALKMQ</name>
<dbReference type="STRING" id="293826.Amet_2187"/>
<dbReference type="PANTHER" id="PTHR34580:SF1">
    <property type="entry name" value="PROTEIN PAFC"/>
    <property type="match status" value="1"/>
</dbReference>
<dbReference type="Pfam" id="PF08279">
    <property type="entry name" value="HTH_11"/>
    <property type="match status" value="1"/>
</dbReference>
<dbReference type="Pfam" id="PF25583">
    <property type="entry name" value="WCX"/>
    <property type="match status" value="1"/>
</dbReference>